<accession>A0A091CR97</accession>
<evidence type="ECO:0000256" key="1">
    <source>
        <dbReference type="SAM" id="MobiDB-lite"/>
    </source>
</evidence>
<evidence type="ECO:0000313" key="3">
    <source>
        <dbReference type="Proteomes" id="UP000028990"/>
    </source>
</evidence>
<organism evidence="2 3">
    <name type="scientific">Fukomys damarensis</name>
    <name type="common">Damaraland mole rat</name>
    <name type="synonym">Cryptomys damarensis</name>
    <dbReference type="NCBI Taxonomy" id="885580"/>
    <lineage>
        <taxon>Eukaryota</taxon>
        <taxon>Metazoa</taxon>
        <taxon>Chordata</taxon>
        <taxon>Craniata</taxon>
        <taxon>Vertebrata</taxon>
        <taxon>Euteleostomi</taxon>
        <taxon>Mammalia</taxon>
        <taxon>Eutheria</taxon>
        <taxon>Euarchontoglires</taxon>
        <taxon>Glires</taxon>
        <taxon>Rodentia</taxon>
        <taxon>Hystricomorpha</taxon>
        <taxon>Bathyergidae</taxon>
        <taxon>Fukomys</taxon>
    </lineage>
</organism>
<feature type="region of interest" description="Disordered" evidence="1">
    <location>
        <begin position="36"/>
        <end position="78"/>
    </location>
</feature>
<dbReference type="Proteomes" id="UP000028990">
    <property type="component" value="Unassembled WGS sequence"/>
</dbReference>
<protein>
    <submittedName>
        <fullName evidence="2">Uncharacterized protein</fullName>
    </submittedName>
</protein>
<keyword evidence="3" id="KW-1185">Reference proteome</keyword>
<sequence length="92" mass="10290">MSRACPYQGSAPERPKGQRWKPKACASTVKDLCHQAEGSTLKPENDAHGEDQSPLMRTEAISCENKDPSSPFDENSQVRIRKISYSKLLENQ</sequence>
<dbReference type="AlphaFoldDB" id="A0A091CR97"/>
<gene>
    <name evidence="2" type="ORF">H920_18310</name>
</gene>
<proteinExistence type="predicted"/>
<reference evidence="2 3" key="1">
    <citation type="submission" date="2013-11" db="EMBL/GenBank/DDBJ databases">
        <title>The Damaraland mole rat (Fukomys damarensis) genome and evolution of African mole rats.</title>
        <authorList>
            <person name="Gladyshev V.N."/>
            <person name="Fang X."/>
        </authorList>
    </citation>
    <scope>NUCLEOTIDE SEQUENCE [LARGE SCALE GENOMIC DNA]</scope>
    <source>
        <tissue evidence="2">Liver</tissue>
    </source>
</reference>
<name>A0A091CR97_FUKDA</name>
<evidence type="ECO:0000313" key="2">
    <source>
        <dbReference type="EMBL" id="KFO20303.1"/>
    </source>
</evidence>
<feature type="region of interest" description="Disordered" evidence="1">
    <location>
        <begin position="1"/>
        <end position="24"/>
    </location>
</feature>
<dbReference type="EMBL" id="KN124810">
    <property type="protein sequence ID" value="KFO20303.1"/>
    <property type="molecule type" value="Genomic_DNA"/>
</dbReference>